<dbReference type="Proteomes" id="UP001199915">
    <property type="component" value="Unassembled WGS sequence"/>
</dbReference>
<feature type="domain" description="HTH marR-type" evidence="8">
    <location>
        <begin position="1"/>
        <end position="138"/>
    </location>
</feature>
<dbReference type="Pfam" id="PF22381">
    <property type="entry name" value="Staph_reg_Sar_Rot"/>
    <property type="match status" value="1"/>
</dbReference>
<evidence type="ECO:0000256" key="3">
    <source>
        <dbReference type="ARBA" id="ARBA00023125"/>
    </source>
</evidence>
<dbReference type="InterPro" id="IPR036390">
    <property type="entry name" value="WH_DNA-bd_sf"/>
</dbReference>
<dbReference type="InterPro" id="IPR055166">
    <property type="entry name" value="Transc_reg_Sar_Rot_HTH"/>
</dbReference>
<reference evidence="13 14" key="1">
    <citation type="submission" date="2015-09" db="EMBL/GenBank/DDBJ databases">
        <authorList>
            <consortium name="Pathogen Informatics"/>
        </authorList>
    </citation>
    <scope>NUCLEOTIDE SEQUENCE [LARGE SCALE GENOMIC DNA]</scope>
    <source>
        <strain evidence="10 13">2789STDY5608849</strain>
        <strain evidence="9 14">2789STDY5834885</strain>
    </source>
</reference>
<dbReference type="RefSeq" id="WP_022463033.1">
    <property type="nucleotide sequence ID" value="NZ_CABJFB010000009.1"/>
</dbReference>
<dbReference type="PANTHER" id="PTHR42756:SF1">
    <property type="entry name" value="TRANSCRIPTIONAL REPRESSOR OF EMRAB OPERON"/>
    <property type="match status" value="1"/>
</dbReference>
<evidence type="ECO:0000313" key="14">
    <source>
        <dbReference type="Proteomes" id="UP000095709"/>
    </source>
</evidence>
<dbReference type="Gene3D" id="1.10.10.10">
    <property type="entry name" value="Winged helix-like DNA-binding domain superfamily/Winged helix DNA-binding domain"/>
    <property type="match status" value="1"/>
</dbReference>
<dbReference type="EMBL" id="CYYV01000013">
    <property type="protein sequence ID" value="CUO71396.1"/>
    <property type="molecule type" value="Genomic_DNA"/>
</dbReference>
<dbReference type="AlphaFoldDB" id="A0A174HDI4"/>
<evidence type="ECO:0000256" key="6">
    <source>
        <dbReference type="ARBA" id="ARBA00047188"/>
    </source>
</evidence>
<evidence type="ECO:0000313" key="13">
    <source>
        <dbReference type="Proteomes" id="UP000095706"/>
    </source>
</evidence>
<dbReference type="GO" id="GO:0003700">
    <property type="term" value="F:DNA-binding transcription factor activity"/>
    <property type="evidence" value="ECO:0007669"/>
    <property type="project" value="InterPro"/>
</dbReference>
<reference evidence="12" key="3">
    <citation type="submission" date="2020-02" db="EMBL/GenBank/DDBJ databases">
        <authorList>
            <person name="Littmann E."/>
            <person name="Sorbara M."/>
        </authorList>
    </citation>
    <scope>NUCLEOTIDE SEQUENCE</scope>
    <source>
        <strain evidence="12">MSK.14.54</strain>
    </source>
</reference>
<dbReference type="OrthoDB" id="5461037at2"/>
<evidence type="ECO:0000259" key="8">
    <source>
        <dbReference type="PROSITE" id="PS50995"/>
    </source>
</evidence>
<dbReference type="SUPFAM" id="SSF46785">
    <property type="entry name" value="Winged helix' DNA-binding domain"/>
    <property type="match status" value="1"/>
</dbReference>
<name>A0A174HDI4_9FIRM</name>
<evidence type="ECO:0000313" key="10">
    <source>
        <dbReference type="EMBL" id="CUO71396.1"/>
    </source>
</evidence>
<evidence type="ECO:0000256" key="7">
    <source>
        <dbReference type="ARBA" id="ARBA00047207"/>
    </source>
</evidence>
<evidence type="ECO:0000256" key="4">
    <source>
        <dbReference type="ARBA" id="ARBA00023163"/>
    </source>
</evidence>
<proteinExistence type="inferred from homology"/>
<dbReference type="Proteomes" id="UP000095709">
    <property type="component" value="Unassembled WGS sequence"/>
</dbReference>
<comment type="similarity">
    <text evidence="5">Belongs to the SarZ family.</text>
</comment>
<dbReference type="EMBL" id="CZAL01000001">
    <property type="protein sequence ID" value="CUO70625.1"/>
    <property type="molecule type" value="Genomic_DNA"/>
</dbReference>
<dbReference type="InterPro" id="IPR036388">
    <property type="entry name" value="WH-like_DNA-bd_sf"/>
</dbReference>
<gene>
    <name evidence="10" type="ORF">ERS852406_02641</name>
    <name evidence="9" type="ORF">ERS852498_00288</name>
    <name evidence="12" type="ORF">G5B05_13680</name>
    <name evidence="11" type="ORF">L0N21_00175</name>
</gene>
<dbReference type="GO" id="GO:0005737">
    <property type="term" value="C:cytoplasm"/>
    <property type="evidence" value="ECO:0007669"/>
    <property type="project" value="UniProtKB-SubCell"/>
</dbReference>
<evidence type="ECO:0000313" key="9">
    <source>
        <dbReference type="EMBL" id="CUO70625.1"/>
    </source>
</evidence>
<dbReference type="PANTHER" id="PTHR42756">
    <property type="entry name" value="TRANSCRIPTIONAL REGULATOR, MARR"/>
    <property type="match status" value="1"/>
</dbReference>
<dbReference type="SMART" id="SM00347">
    <property type="entry name" value="HTH_MARR"/>
    <property type="match status" value="1"/>
</dbReference>
<dbReference type="STRING" id="1150298.ERS852406_02641"/>
<dbReference type="Proteomes" id="UP000768180">
    <property type="component" value="Unassembled WGS sequence"/>
</dbReference>
<evidence type="ECO:0000313" key="15">
    <source>
        <dbReference type="Proteomes" id="UP000768180"/>
    </source>
</evidence>
<dbReference type="EMBL" id="JAKNFS010000001">
    <property type="protein sequence ID" value="MCG4763943.1"/>
    <property type="molecule type" value="Genomic_DNA"/>
</dbReference>
<sequence>MDNREIINETLVHLFHEIQKLEEEAIITEDFKDLTNNDMHIIEAVGLEGGNMSSIAAKLDITVGSLTTSMNSLVKKGYTERERSEKDRRIVYIHLTGKGRQAFHHHAKFHEQMTDAVMAELGEEEVQVLGKTLKALTDFFRSYKK</sequence>
<accession>A0A174HDI4</accession>
<organism evidence="10 13">
    <name type="scientific">Fusicatenibacter saccharivorans</name>
    <dbReference type="NCBI Taxonomy" id="1150298"/>
    <lineage>
        <taxon>Bacteria</taxon>
        <taxon>Bacillati</taxon>
        <taxon>Bacillota</taxon>
        <taxon>Clostridia</taxon>
        <taxon>Lachnospirales</taxon>
        <taxon>Lachnospiraceae</taxon>
        <taxon>Fusicatenibacter</taxon>
    </lineage>
</organism>
<dbReference type="PROSITE" id="PS50995">
    <property type="entry name" value="HTH_MARR_2"/>
    <property type="match status" value="1"/>
</dbReference>
<keyword evidence="4" id="KW-0804">Transcription</keyword>
<dbReference type="PRINTS" id="PR00598">
    <property type="entry name" value="HTHMARR"/>
</dbReference>
<protein>
    <recommendedName>
        <fullName evidence="6">HTH-type transcriptional regulator SarZ</fullName>
    </recommendedName>
    <alternativeName>
        <fullName evidence="7">Staphylococcal accessory regulator Z</fullName>
    </alternativeName>
</protein>
<keyword evidence="3 11" id="KW-0238">DNA-binding</keyword>
<reference evidence="12 15" key="2">
    <citation type="journal article" date="2020" name="Cell Host Microbe">
        <title>Functional and Genomic Variation between Human-Derived Isolates of Lachnospiraceae Reveals Inter- and Intra-Species Diversity.</title>
        <authorList>
            <person name="Sorbara M.T."/>
            <person name="Littmann E.R."/>
            <person name="Fontana E."/>
            <person name="Moody T.U."/>
            <person name="Kohout C.E."/>
            <person name="Gjonbalaj M."/>
            <person name="Eaton V."/>
            <person name="Seok R."/>
            <person name="Leiner I.M."/>
            <person name="Pamer E.G."/>
        </authorList>
    </citation>
    <scope>NUCLEOTIDE SEQUENCE [LARGE SCALE GENOMIC DNA]</scope>
    <source>
        <strain evidence="12 15">MSK.14.54</strain>
    </source>
</reference>
<evidence type="ECO:0000256" key="1">
    <source>
        <dbReference type="ARBA" id="ARBA00004496"/>
    </source>
</evidence>
<keyword evidence="15" id="KW-1185">Reference proteome</keyword>
<dbReference type="GO" id="GO:0003677">
    <property type="term" value="F:DNA binding"/>
    <property type="evidence" value="ECO:0007669"/>
    <property type="project" value="UniProtKB-KW"/>
</dbReference>
<reference evidence="11" key="4">
    <citation type="submission" date="2022-01" db="EMBL/GenBank/DDBJ databases">
        <title>Collection of gut derived symbiotic bacterial strains cultured from healthy donors.</title>
        <authorList>
            <person name="Lin H."/>
            <person name="Kohout C."/>
            <person name="Waligurski E."/>
            <person name="Pamer E.G."/>
        </authorList>
    </citation>
    <scope>NUCLEOTIDE SEQUENCE</scope>
    <source>
        <strain evidence="11">DFI.5.49</strain>
    </source>
</reference>
<dbReference type="EMBL" id="JAAITQ010000031">
    <property type="protein sequence ID" value="NSE17427.1"/>
    <property type="molecule type" value="Genomic_DNA"/>
</dbReference>
<dbReference type="Proteomes" id="UP000095706">
    <property type="component" value="Unassembled WGS sequence"/>
</dbReference>
<dbReference type="GeneID" id="79856084"/>
<keyword evidence="2" id="KW-0805">Transcription regulation</keyword>
<evidence type="ECO:0000313" key="12">
    <source>
        <dbReference type="EMBL" id="NSE17427.1"/>
    </source>
</evidence>
<dbReference type="InterPro" id="IPR000835">
    <property type="entry name" value="HTH_MarR-typ"/>
</dbReference>
<comment type="subcellular location">
    <subcellularLocation>
        <location evidence="1">Cytoplasm</location>
    </subcellularLocation>
</comment>
<evidence type="ECO:0000256" key="5">
    <source>
        <dbReference type="ARBA" id="ARBA00046337"/>
    </source>
</evidence>
<evidence type="ECO:0000256" key="2">
    <source>
        <dbReference type="ARBA" id="ARBA00023015"/>
    </source>
</evidence>
<evidence type="ECO:0000313" key="11">
    <source>
        <dbReference type="EMBL" id="MCG4763943.1"/>
    </source>
</evidence>